<dbReference type="SUPFAM" id="SSF53474">
    <property type="entry name" value="alpha/beta-Hydrolases"/>
    <property type="match status" value="1"/>
</dbReference>
<dbReference type="AlphaFoldDB" id="A0A2M7XYS9"/>
<gene>
    <name evidence="1" type="ORF">CO165_01155</name>
</gene>
<dbReference type="Proteomes" id="UP000229647">
    <property type="component" value="Unassembled WGS sequence"/>
</dbReference>
<evidence type="ECO:0000313" key="2">
    <source>
        <dbReference type="Proteomes" id="UP000229647"/>
    </source>
</evidence>
<name>A0A2M7XYS9_9BACT</name>
<accession>A0A2M7XYS9</accession>
<evidence type="ECO:0000313" key="1">
    <source>
        <dbReference type="EMBL" id="PJA55895.1"/>
    </source>
</evidence>
<evidence type="ECO:0008006" key="3">
    <source>
        <dbReference type="Google" id="ProtNLM"/>
    </source>
</evidence>
<comment type="caution">
    <text evidence="1">The sequence shown here is derived from an EMBL/GenBank/DDBJ whole genome shotgun (WGS) entry which is preliminary data.</text>
</comment>
<dbReference type="EMBL" id="PFWL01000050">
    <property type="protein sequence ID" value="PJA55895.1"/>
    <property type="molecule type" value="Genomic_DNA"/>
</dbReference>
<feature type="non-terminal residue" evidence="1">
    <location>
        <position position="1"/>
    </location>
</feature>
<proteinExistence type="predicted"/>
<dbReference type="Gene3D" id="3.40.50.1820">
    <property type="entry name" value="alpha/beta hydrolase"/>
    <property type="match status" value="1"/>
</dbReference>
<reference evidence="2" key="1">
    <citation type="submission" date="2017-09" db="EMBL/GenBank/DDBJ databases">
        <title>Depth-based differentiation of microbial function through sediment-hosted aquifers and enrichment of novel symbionts in the deep terrestrial subsurface.</title>
        <authorList>
            <person name="Probst A.J."/>
            <person name="Ladd B."/>
            <person name="Jarett J.K."/>
            <person name="Geller-Mcgrath D.E."/>
            <person name="Sieber C.M.K."/>
            <person name="Emerson J.B."/>
            <person name="Anantharaman K."/>
            <person name="Thomas B.C."/>
            <person name="Malmstrom R."/>
            <person name="Stieglmeier M."/>
            <person name="Klingl A."/>
            <person name="Woyke T."/>
            <person name="Ryan C.M."/>
            <person name="Banfield J.F."/>
        </authorList>
    </citation>
    <scope>NUCLEOTIDE SEQUENCE [LARGE SCALE GENOMIC DNA]</scope>
</reference>
<organism evidence="1 2">
    <name type="scientific">Candidatus Roizmanbacteria bacterium CG_4_9_14_3_um_filter_33_18</name>
    <dbReference type="NCBI Taxonomy" id="1974841"/>
    <lineage>
        <taxon>Bacteria</taxon>
        <taxon>Candidatus Roizmaniibacteriota</taxon>
    </lineage>
</organism>
<dbReference type="InterPro" id="IPR029058">
    <property type="entry name" value="AB_hydrolase_fold"/>
</dbReference>
<sequence>VIVIPGLGNNVKKHEWIMEGWKKYGIIPHVFGTKWKTDENGFQQKLDQALRLIDSLTNKNAKISIIGNSAGSSFALNIFGERKQQINKVIINCGRVRDGDWPWFTFSQATKSSPSFKESVLRAQQLEKTFTNVDRKKILTLRPLFDEVVPPLTVPILGAKNEKMLTIGHSLSIALNLTLFKKRLINFILE</sequence>
<protein>
    <recommendedName>
        <fullName evidence="3">Alpha/beta hydrolase</fullName>
    </recommendedName>
</protein>